<evidence type="ECO:0000256" key="1">
    <source>
        <dbReference type="ARBA" id="ARBA00022612"/>
    </source>
</evidence>
<keyword evidence="2" id="KW-1133">Transmembrane helix</keyword>
<feature type="domain" description="Phage tail tape measure protein" evidence="3">
    <location>
        <begin position="89"/>
        <end position="285"/>
    </location>
</feature>
<dbReference type="Proteomes" id="UP000319578">
    <property type="component" value="Unassembled WGS sequence"/>
</dbReference>
<keyword evidence="2" id="KW-0472">Membrane</keyword>
<dbReference type="InterPro" id="IPR010090">
    <property type="entry name" value="Phage_tape_meas"/>
</dbReference>
<accession>A0A0K9YZX0</accession>
<dbReference type="PATRIC" id="fig|54915.3.peg.6931"/>
<keyword evidence="2" id="KW-0812">Transmembrane</keyword>
<protein>
    <recommendedName>
        <fullName evidence="3">Phage tail tape measure protein domain-containing protein</fullName>
    </recommendedName>
</protein>
<feature type="transmembrane region" description="Helical" evidence="2">
    <location>
        <begin position="497"/>
        <end position="516"/>
    </location>
</feature>
<feature type="transmembrane region" description="Helical" evidence="2">
    <location>
        <begin position="434"/>
        <end position="458"/>
    </location>
</feature>
<feature type="transmembrane region" description="Helical" evidence="2">
    <location>
        <begin position="34"/>
        <end position="56"/>
    </location>
</feature>
<dbReference type="OrthoDB" id="90760at2"/>
<dbReference type="PANTHER" id="PTHR37813">
    <property type="entry name" value="FELS-2 PROPHAGE PROTEIN"/>
    <property type="match status" value="1"/>
</dbReference>
<evidence type="ECO:0000259" key="3">
    <source>
        <dbReference type="Pfam" id="PF10145"/>
    </source>
</evidence>
<dbReference type="Proteomes" id="UP000036834">
    <property type="component" value="Unassembled WGS sequence"/>
</dbReference>
<dbReference type="Pfam" id="PF10145">
    <property type="entry name" value="PhageMin_Tail"/>
    <property type="match status" value="1"/>
</dbReference>
<proteinExistence type="predicted"/>
<reference evidence="6" key="1">
    <citation type="submission" date="2015-07" db="EMBL/GenBank/DDBJ databases">
        <title>Genome sequencing project for genomic taxonomy and phylogenomics of Bacillus-like bacteria.</title>
        <authorList>
            <person name="Liu B."/>
            <person name="Wang J."/>
            <person name="Zhu Y."/>
            <person name="Liu G."/>
            <person name="Chen Q."/>
            <person name="Chen Z."/>
            <person name="Lan J."/>
            <person name="Che J."/>
            <person name="Ge C."/>
            <person name="Shi H."/>
            <person name="Pan Z."/>
            <person name="Liu X."/>
        </authorList>
    </citation>
    <scope>NUCLEOTIDE SEQUENCE [LARGE SCALE GENOMIC DNA]</scope>
    <source>
        <strain evidence="6">DSM 9887</strain>
    </source>
</reference>
<dbReference type="AlphaFoldDB" id="A0A0K9YZX0"/>
<gene>
    <name evidence="5" type="ORF">ADS79_07490</name>
    <name evidence="4" type="ORF">BRE01_30900</name>
</gene>
<dbReference type="EMBL" id="LGIQ01000005">
    <property type="protein sequence ID" value="KNB73770.1"/>
    <property type="molecule type" value="Genomic_DNA"/>
</dbReference>
<dbReference type="RefSeq" id="WP_049737777.1">
    <property type="nucleotide sequence ID" value="NZ_BJON01000012.1"/>
</dbReference>
<organism evidence="5 6">
    <name type="scientific">Brevibacillus reuszeri</name>
    <dbReference type="NCBI Taxonomy" id="54915"/>
    <lineage>
        <taxon>Bacteria</taxon>
        <taxon>Bacillati</taxon>
        <taxon>Bacillota</taxon>
        <taxon>Bacilli</taxon>
        <taxon>Bacillales</taxon>
        <taxon>Paenibacillaceae</taxon>
        <taxon>Brevibacillus</taxon>
    </lineage>
</organism>
<feature type="transmembrane region" description="Helical" evidence="2">
    <location>
        <begin position="400"/>
        <end position="422"/>
    </location>
</feature>
<evidence type="ECO:0000313" key="7">
    <source>
        <dbReference type="Proteomes" id="UP000319578"/>
    </source>
</evidence>
<evidence type="ECO:0000313" key="4">
    <source>
        <dbReference type="EMBL" id="GED69388.1"/>
    </source>
</evidence>
<keyword evidence="7" id="KW-1185">Reference proteome</keyword>
<keyword evidence="1" id="KW-1188">Viral release from host cell</keyword>
<name>A0A0K9YZX0_9BACL</name>
<sequence>MGVISNLMFAVGFKISDRGLRDAQNQVDGLKAGVIGLGVAAGAALAGVGIAAINAASGFERAMSQFQMATNSTNEQMEETKEIAKDLYAQNLGSDWDDLGNAMTLARQVTQQTGDELQRTTRDAILLRDTFQLELNESLKTSDTMVKNFGISSAESFNLFAQGAQNGLDKSGELLDSANEYAPQFKSLGFTANEMFDTFSAGLEGGAFNLDKVGDAVKEFNIRSKDGSKSSIEAYEMLGLNAEEMMSTFARGGPEAKKAFTQIMQMISDVEDPVARNTIGVGLLGTQFEDLEAGVIAAMATTKSKFDMTKDTMDEINKVKFDKPGEAFEMFGRQIEVGILIPIGQKMLPYLNQFGQWMADHQPQIQAVGEIIGDKLGAAITFVSDATGFLVENIDIIGPALAGFGIVILYSLLPAFTAWIAAQWATAVAGWAAIAPWLPFIAIGLAVAAVIAGIIYVFKNWGTISEWLAQKWEAFKAWTISIFNSVVEFFQTWGSTILVILGGPVAWVVALVVSYWDEIVAFTNSTFTSIWTSITGTWDSIIGFLSRINLFDIGKNIIQGMIDGVGSMADLVMEKITAIGDGITDKIMSILGIHSPSRVMMDVGVYTGEGLAQGIESMQSRVAGASAGLADDVTAPHETPVASLPPARAAGVSSAAGGGIMKMELVIKIDVTGGSDARQTGTAIASELKPALHEIIQSAARRLGVPLVVEHA</sequence>
<evidence type="ECO:0000313" key="6">
    <source>
        <dbReference type="Proteomes" id="UP000036834"/>
    </source>
</evidence>
<dbReference type="EMBL" id="BJON01000012">
    <property type="protein sequence ID" value="GED69388.1"/>
    <property type="molecule type" value="Genomic_DNA"/>
</dbReference>
<reference evidence="4 7" key="3">
    <citation type="submission" date="2019-06" db="EMBL/GenBank/DDBJ databases">
        <title>Whole genome shotgun sequence of Brevibacillus reuszeri NBRC 15719.</title>
        <authorList>
            <person name="Hosoyama A."/>
            <person name="Uohara A."/>
            <person name="Ohji S."/>
            <person name="Ichikawa N."/>
        </authorList>
    </citation>
    <scope>NUCLEOTIDE SEQUENCE [LARGE SCALE GENOMIC DNA]</scope>
    <source>
        <strain evidence="4 7">NBRC 15719</strain>
    </source>
</reference>
<evidence type="ECO:0000256" key="2">
    <source>
        <dbReference type="SAM" id="Phobius"/>
    </source>
</evidence>
<comment type="caution">
    <text evidence="5">The sequence shown here is derived from an EMBL/GenBank/DDBJ whole genome shotgun (WGS) entry which is preliminary data.</text>
</comment>
<reference evidence="5" key="2">
    <citation type="submission" date="2015-07" db="EMBL/GenBank/DDBJ databases">
        <title>MeaNS - Measles Nucleotide Surveillance Program.</title>
        <authorList>
            <person name="Tran T."/>
            <person name="Druce J."/>
        </authorList>
    </citation>
    <scope>NUCLEOTIDE SEQUENCE</scope>
    <source>
        <strain evidence="5">DSM 9887</strain>
    </source>
</reference>
<dbReference type="STRING" id="54915.ADS79_07490"/>
<evidence type="ECO:0000313" key="5">
    <source>
        <dbReference type="EMBL" id="KNB73770.1"/>
    </source>
</evidence>
<dbReference type="PANTHER" id="PTHR37813:SF1">
    <property type="entry name" value="FELS-2 PROPHAGE PROTEIN"/>
    <property type="match status" value="1"/>
</dbReference>